<gene>
    <name evidence="1" type="ORF">Dfulv_17255</name>
</gene>
<dbReference type="RefSeq" id="WP_259864270.1">
    <property type="nucleotide sequence ID" value="NZ_BAAAST010000036.1"/>
</dbReference>
<protein>
    <submittedName>
        <fullName evidence="1">Uncharacterized protein</fullName>
    </submittedName>
</protein>
<reference evidence="1" key="2">
    <citation type="submission" date="2022-09" db="EMBL/GenBank/DDBJ databases">
        <title>Biosynthetic gene clusters of Dactylosporangioum fulvum.</title>
        <authorList>
            <person name="Caradec T."/>
        </authorList>
    </citation>
    <scope>NUCLEOTIDE SEQUENCE</scope>
    <source>
        <strain evidence="1">NRRL B-16292</strain>
    </source>
</reference>
<reference evidence="1" key="1">
    <citation type="submission" date="2021-04" db="EMBL/GenBank/DDBJ databases">
        <authorList>
            <person name="Hartkoorn R.C."/>
            <person name="Beaudoing E."/>
            <person name="Hot D."/>
        </authorList>
    </citation>
    <scope>NUCLEOTIDE SEQUENCE</scope>
    <source>
        <strain evidence="1">NRRL B-16292</strain>
    </source>
</reference>
<evidence type="ECO:0000313" key="1">
    <source>
        <dbReference type="EMBL" id="UWP85896.1"/>
    </source>
</evidence>
<organism evidence="1 2">
    <name type="scientific">Dactylosporangium fulvum</name>
    <dbReference type="NCBI Taxonomy" id="53359"/>
    <lineage>
        <taxon>Bacteria</taxon>
        <taxon>Bacillati</taxon>
        <taxon>Actinomycetota</taxon>
        <taxon>Actinomycetes</taxon>
        <taxon>Micromonosporales</taxon>
        <taxon>Micromonosporaceae</taxon>
        <taxon>Dactylosporangium</taxon>
    </lineage>
</organism>
<sequence length="117" mass="12660">MITANDGQVLVGPVGAPATAEWPHLGYVTDGGLTFTEAPRQPVERWLWFIPIPEGAPTGFRWDRADLSGFIGRSCSLAMHVADVEVMPARPGFVIASAEPVDDGQRLRIVAERYADA</sequence>
<accession>A0ABY5W9A9</accession>
<proteinExistence type="predicted"/>
<name>A0ABY5W9A9_9ACTN</name>
<keyword evidence="2" id="KW-1185">Reference proteome</keyword>
<dbReference type="EMBL" id="CP073720">
    <property type="protein sequence ID" value="UWP85896.1"/>
    <property type="molecule type" value="Genomic_DNA"/>
</dbReference>
<evidence type="ECO:0000313" key="2">
    <source>
        <dbReference type="Proteomes" id="UP001059617"/>
    </source>
</evidence>
<dbReference type="Proteomes" id="UP001059617">
    <property type="component" value="Chromosome"/>
</dbReference>